<feature type="region of interest" description="Disordered" evidence="1">
    <location>
        <begin position="1178"/>
        <end position="1197"/>
    </location>
</feature>
<feature type="compositionally biased region" description="Low complexity" evidence="1">
    <location>
        <begin position="295"/>
        <end position="310"/>
    </location>
</feature>
<name>A0ABR2I3Z3_9PEZI</name>
<dbReference type="PANTHER" id="PTHR39147">
    <property type="entry name" value="PROTEIN SPT21"/>
    <property type="match status" value="1"/>
</dbReference>
<sequence length="1310" mass="141369">MANANNAGWAPPPSETGDSGMQVKAMGLKVHYTFDKDSSVNCLARWAPILHIQTIPVDERNRIGLVDLQTCLKAVYHYSPELADDKDRDYTIYAFDYSEPDTPLVGQGLLSRAMQNNPEGNPQFVTGRVTKNMLAIFGNGISETLEVKLRLTAVSRAPPPAPAPAPAPVQNQMPPHLHRSASTMSENTEWNTYMQHNASFNQQTNNSMASSPALAPARPFNSSYEARNEYAGQSQSFHSAASQHGSRPGSAEPNFQGSNPMIIDGLPPVAPPAQGQMPPDSTGPSKPANVAGKNASRPSSRASSKAPTGRPRGRPRKKPAAVEGSTSGYEDGTDADDGPGPRKRAKITQVERSNSATFGSAPDSLRVAASTSGSIRNFRPIGAGGDAANGSHMQEVPRAPTPVPENRKSFPLSRSVTQSNLRQQSMSAQGQAGSFSGSFNESNRSMSQSLDARSPVDSLAPSPAQTYSDGPSPGDIGSSPPVPRSRLYSAQSSPAPSSPILPPMPVPQPDSGFMSGGFEDPRLDEEQTTKPATEAPPAPVVAKPKPKRSRAKKKQPLKSDNLVMFSETPGPPELLPKTSIYNPPHPPKDPSKAPRAQQPPMSEPSRFQPSEPTPMPSEMEEGSNMPQEGSIGQYQNPMRHESREQLSLPPRPESVEAAEPPVAAEHTTPTQHSTTQTASVPEDPVSPVIATPQEITDLERVLMGDLNDEHNLMETMSMELTPRPLDDLTPRAVGRSQEDFTPRAVEGSQERDMACKIERADCSMEPPLFPRSSVEGTAEPELPPPSIPASDPVFPMSSTETMMPSEPAHPQTDMVGPLDSRSNKNYVKKQAIKQKLEEAIAKGQTPPFCTNCGAIQTPTWRKIWKQEHEGVPEYHEYSEKAGCVTAINILERGEDGKPIRYEMVKKALAPSEIKAHWREVLLCNPCGIWFSKWKVPRPQEKWDRDQNRLSQVRKKRPTGGQGGRPKKSRSKSDGQMNLTSDAGLLTDPLAAPEDADDAVILIAEQNVPSGAVQQAVNTKPPGSTHSQASTHSKGRGTPGSPIAVDDGEMGLTRRLLFPSPRKDGQQKVLGEVAVNIVQTTPETGISKARVGETEKENNTLAINDHDDDMVGLFGTPAHPSTPPPKSGKEGPFKTPTAATPSHRPVTRSVTKSIRSSRSLHRSMQSPSQMVANSMLQLQHTPTRTPRSTQRRSPKHPIPGTVPAHLMLEELGPFSSPFTKSINQLLSEANDFMAPAPGVDEGFNLDLGHLSHEGDDHHHMMGGSGRFDFGSFLSTDGAMPSSPPSMSHMLSSFGGHLGDDPNDLWKNLDTM</sequence>
<feature type="region of interest" description="Disordered" evidence="1">
    <location>
        <begin position="1102"/>
        <end position="1169"/>
    </location>
</feature>
<feature type="compositionally biased region" description="Polar residues" evidence="1">
    <location>
        <begin position="440"/>
        <end position="451"/>
    </location>
</feature>
<feature type="compositionally biased region" description="Low complexity" evidence="1">
    <location>
        <begin position="468"/>
        <end position="479"/>
    </location>
</feature>
<organism evidence="3 4">
    <name type="scientific">Apiospora arundinis</name>
    <dbReference type="NCBI Taxonomy" id="335852"/>
    <lineage>
        <taxon>Eukaryota</taxon>
        <taxon>Fungi</taxon>
        <taxon>Dikarya</taxon>
        <taxon>Ascomycota</taxon>
        <taxon>Pezizomycotina</taxon>
        <taxon>Sordariomycetes</taxon>
        <taxon>Xylariomycetidae</taxon>
        <taxon>Amphisphaeriales</taxon>
        <taxon>Apiosporaceae</taxon>
        <taxon>Apiospora</taxon>
    </lineage>
</organism>
<dbReference type="InterPro" id="IPR057725">
    <property type="entry name" value="Ams2-SPT21_N"/>
</dbReference>
<feature type="region of interest" description="Disordered" evidence="1">
    <location>
        <begin position="939"/>
        <end position="989"/>
    </location>
</feature>
<feature type="compositionally biased region" description="Basic and acidic residues" evidence="1">
    <location>
        <begin position="519"/>
        <end position="528"/>
    </location>
</feature>
<feature type="compositionally biased region" description="Polar residues" evidence="1">
    <location>
        <begin position="1147"/>
        <end position="1169"/>
    </location>
</feature>
<evidence type="ECO:0000256" key="1">
    <source>
        <dbReference type="SAM" id="MobiDB-lite"/>
    </source>
</evidence>
<accession>A0ABR2I3Z3</accession>
<dbReference type="EMBL" id="JAPCWZ010000007">
    <property type="protein sequence ID" value="KAK8857104.1"/>
    <property type="molecule type" value="Genomic_DNA"/>
</dbReference>
<gene>
    <name evidence="3" type="ORF">PGQ11_013016</name>
</gene>
<comment type="caution">
    <text evidence="3">The sequence shown here is derived from an EMBL/GenBank/DDBJ whole genome shotgun (WGS) entry which is preliminary data.</text>
</comment>
<feature type="region of interest" description="Disordered" evidence="1">
    <location>
        <begin position="766"/>
        <end position="821"/>
    </location>
</feature>
<evidence type="ECO:0000313" key="4">
    <source>
        <dbReference type="Proteomes" id="UP001390339"/>
    </source>
</evidence>
<feature type="region of interest" description="Disordered" evidence="1">
    <location>
        <begin position="719"/>
        <end position="750"/>
    </location>
</feature>
<evidence type="ECO:0000259" key="2">
    <source>
        <dbReference type="Pfam" id="PF25823"/>
    </source>
</evidence>
<feature type="compositionally biased region" description="Polar residues" evidence="1">
    <location>
        <begin position="624"/>
        <end position="636"/>
    </location>
</feature>
<proteinExistence type="predicted"/>
<dbReference type="SUPFAM" id="SSF57716">
    <property type="entry name" value="Glucocorticoid receptor-like (DNA-binding domain)"/>
    <property type="match status" value="1"/>
</dbReference>
<dbReference type="PANTHER" id="PTHR39147:SF1">
    <property type="entry name" value="PROTEIN SPT21"/>
    <property type="match status" value="1"/>
</dbReference>
<keyword evidence="4" id="KW-1185">Reference proteome</keyword>
<feature type="region of interest" description="Disordered" evidence="1">
    <location>
        <begin position="229"/>
        <end position="693"/>
    </location>
</feature>
<feature type="compositionally biased region" description="Polar residues" evidence="1">
    <location>
        <begin position="412"/>
        <end position="422"/>
    </location>
</feature>
<feature type="compositionally biased region" description="Low complexity" evidence="1">
    <location>
        <begin position="655"/>
        <end position="677"/>
    </location>
</feature>
<dbReference type="Gene3D" id="3.30.50.10">
    <property type="entry name" value="Erythroid Transcription Factor GATA-1, subunit A"/>
    <property type="match status" value="1"/>
</dbReference>
<dbReference type="InterPro" id="IPR013088">
    <property type="entry name" value="Znf_NHR/GATA"/>
</dbReference>
<feature type="compositionally biased region" description="Low complexity" evidence="1">
    <location>
        <begin position="231"/>
        <end position="246"/>
    </location>
</feature>
<evidence type="ECO:0000313" key="3">
    <source>
        <dbReference type="EMBL" id="KAK8857104.1"/>
    </source>
</evidence>
<dbReference type="Pfam" id="PF25823">
    <property type="entry name" value="Ams2-SPT21_N"/>
    <property type="match status" value="1"/>
</dbReference>
<feature type="region of interest" description="Disordered" evidence="1">
    <location>
        <begin position="1012"/>
        <end position="1047"/>
    </location>
</feature>
<protein>
    <submittedName>
        <fullName evidence="3">CENP-A multicopy suppressor protein 2</fullName>
    </submittedName>
</protein>
<feature type="compositionally biased region" description="Pro residues" evidence="1">
    <location>
        <begin position="496"/>
        <end position="508"/>
    </location>
</feature>
<reference evidence="3 4" key="1">
    <citation type="journal article" date="2024" name="IMA Fungus">
        <title>Apiospora arundinis, a panoply of carbohydrate-active enzymes and secondary metabolites.</title>
        <authorList>
            <person name="Sorensen T."/>
            <person name="Petersen C."/>
            <person name="Muurmann A.T."/>
            <person name="Christiansen J.V."/>
            <person name="Brundto M.L."/>
            <person name="Overgaard C.K."/>
            <person name="Boysen A.T."/>
            <person name="Wollenberg R.D."/>
            <person name="Larsen T.O."/>
            <person name="Sorensen J.L."/>
            <person name="Nielsen K.L."/>
            <person name="Sondergaard T.E."/>
        </authorList>
    </citation>
    <scope>NUCLEOTIDE SEQUENCE [LARGE SCALE GENOMIC DNA]</scope>
    <source>
        <strain evidence="3 4">AAU 773</strain>
    </source>
</reference>
<feature type="compositionally biased region" description="Low complexity" evidence="1">
    <location>
        <begin position="423"/>
        <end position="439"/>
    </location>
</feature>
<feature type="region of interest" description="Disordered" evidence="1">
    <location>
        <begin position="1"/>
        <end position="20"/>
    </location>
</feature>
<dbReference type="InterPro" id="IPR042403">
    <property type="entry name" value="Spt21/Ams2"/>
</dbReference>
<feature type="compositionally biased region" description="Basic residues" evidence="1">
    <location>
        <begin position="544"/>
        <end position="556"/>
    </location>
</feature>
<feature type="domain" description="Ams2/SPT21 N-terminal" evidence="2">
    <location>
        <begin position="21"/>
        <end position="154"/>
    </location>
</feature>
<dbReference type="Proteomes" id="UP001390339">
    <property type="component" value="Unassembled WGS sequence"/>
</dbReference>
<feature type="compositionally biased region" description="Polar residues" evidence="1">
    <location>
        <begin position="1012"/>
        <end position="1031"/>
    </location>
</feature>